<proteinExistence type="predicted"/>
<name>A0A5B8IPH7_9VIRU</name>
<reference evidence="1" key="1">
    <citation type="submission" date="2018-11" db="EMBL/GenBank/DDBJ databases">
        <title>A distinct lineage of giant viruses engineers rhodopsin photosystems in predatory marine eukaryotes.</title>
        <authorList>
            <person name="Needham D.M."/>
            <person name="Yoshizawa S."/>
            <person name="Hosaka T."/>
            <person name="Poirier C."/>
            <person name="Choi C.-J."/>
            <person name="Hehenberger E."/>
            <person name="Irwin N.A.T."/>
            <person name="Wilken S."/>
            <person name="Yung C.-M."/>
            <person name="Bachy C."/>
            <person name="Kurihara R."/>
            <person name="Nakajima Y."/>
            <person name="Kojima K."/>
            <person name="Kimura-Someya T."/>
            <person name="Leonard G."/>
            <person name="Malmstrom R.R."/>
            <person name="Mende D."/>
            <person name="Olson D.K."/>
            <person name="Sudo Y."/>
            <person name="Sudek S."/>
            <person name="Richards T.A."/>
            <person name="DeLong E.F."/>
            <person name="Keeling P.J."/>
            <person name="Santoro A.E."/>
            <person name="Shirouzu M."/>
            <person name="Iwasaki W."/>
            <person name="Worden A.Z."/>
        </authorList>
    </citation>
    <scope>NUCLEOTIDE SEQUENCE</scope>
</reference>
<organism evidence="1">
    <name type="scientific">Mimiviridae sp. ChoanoV1</name>
    <dbReference type="NCBI Taxonomy" id="2596887"/>
    <lineage>
        <taxon>Viruses</taxon>
        <taxon>Varidnaviria</taxon>
        <taxon>Bamfordvirae</taxon>
        <taxon>Nucleocytoviricota</taxon>
        <taxon>Megaviricetes</taxon>
        <taxon>Imitervirales</taxon>
        <taxon>Schizomimiviridae</taxon>
    </lineage>
</organism>
<evidence type="ECO:0000313" key="1">
    <source>
        <dbReference type="EMBL" id="QDY51814.1"/>
    </source>
</evidence>
<dbReference type="EMBL" id="MK250085">
    <property type="protein sequence ID" value="QDY51814.1"/>
    <property type="molecule type" value="Genomic_DNA"/>
</dbReference>
<gene>
    <name evidence="1" type="ORF">1_199</name>
</gene>
<accession>A0A5B8IPH7</accession>
<protein>
    <submittedName>
        <fullName evidence="1">Uncharacterized protein</fullName>
    </submittedName>
</protein>
<sequence length="137" mass="16313">MIIFNKWTELEKFIIQETNCKPFSGAGICPRPNQKTTILKSIDNTYYYDDDLSNPELVKYTLFGHSGDQKESEIRFNEPLLNPEKTKNIYLYRVKMKAKKKEYIWYGKYKIIDKEIKEHPGKDLSNRKIIILNMKKI</sequence>